<name>A0AAV4U9R2_CAEEX</name>
<gene>
    <name evidence="1" type="ORF">CEXT_794831</name>
</gene>
<sequence>MNVKKREIERGRLKGRWRALKNRRGKNYLKTEMENKLPTDGESTAASSAKAITKHLNEEDEEEGRKKGKWKISLISRAQDEAVHSPGHNDA</sequence>
<accession>A0AAV4U9R2</accession>
<dbReference type="Proteomes" id="UP001054945">
    <property type="component" value="Unassembled WGS sequence"/>
</dbReference>
<reference evidence="1 2" key="1">
    <citation type="submission" date="2021-06" db="EMBL/GenBank/DDBJ databases">
        <title>Caerostris extrusa draft genome.</title>
        <authorList>
            <person name="Kono N."/>
            <person name="Arakawa K."/>
        </authorList>
    </citation>
    <scope>NUCLEOTIDE SEQUENCE [LARGE SCALE GENOMIC DNA]</scope>
</reference>
<proteinExistence type="predicted"/>
<dbReference type="EMBL" id="BPLR01012517">
    <property type="protein sequence ID" value="GIY54502.1"/>
    <property type="molecule type" value="Genomic_DNA"/>
</dbReference>
<protein>
    <submittedName>
        <fullName evidence="1">Uncharacterized protein</fullName>
    </submittedName>
</protein>
<comment type="caution">
    <text evidence="1">The sequence shown here is derived from an EMBL/GenBank/DDBJ whole genome shotgun (WGS) entry which is preliminary data.</text>
</comment>
<keyword evidence="2" id="KW-1185">Reference proteome</keyword>
<evidence type="ECO:0000313" key="1">
    <source>
        <dbReference type="EMBL" id="GIY54502.1"/>
    </source>
</evidence>
<dbReference type="AlphaFoldDB" id="A0AAV4U9R2"/>
<organism evidence="1 2">
    <name type="scientific">Caerostris extrusa</name>
    <name type="common">Bark spider</name>
    <name type="synonym">Caerostris bankana</name>
    <dbReference type="NCBI Taxonomy" id="172846"/>
    <lineage>
        <taxon>Eukaryota</taxon>
        <taxon>Metazoa</taxon>
        <taxon>Ecdysozoa</taxon>
        <taxon>Arthropoda</taxon>
        <taxon>Chelicerata</taxon>
        <taxon>Arachnida</taxon>
        <taxon>Araneae</taxon>
        <taxon>Araneomorphae</taxon>
        <taxon>Entelegynae</taxon>
        <taxon>Araneoidea</taxon>
        <taxon>Araneidae</taxon>
        <taxon>Caerostris</taxon>
    </lineage>
</organism>
<evidence type="ECO:0000313" key="2">
    <source>
        <dbReference type="Proteomes" id="UP001054945"/>
    </source>
</evidence>